<sequence length="117" mass="12839">MEPAPIKAPISFEDFDKLDIRVGTILEVTEVAKSDKLMKLTVDFGDHQRSILAGIKQERDNPKEIEGKQALFVVNLPERKMAGQLSQGMLFDIGYADKLTPCLATPETPVPNGSRAG</sequence>
<dbReference type="EMBL" id="QQOH01000004">
    <property type="protein sequence ID" value="RDE18760.1"/>
    <property type="molecule type" value="Genomic_DNA"/>
</dbReference>
<reference evidence="5 6" key="1">
    <citation type="submission" date="2018-07" db="EMBL/GenBank/DDBJ databases">
        <title>Motiliproteus coralliicola sp. nov., a bacterium isolated from Coral.</title>
        <authorList>
            <person name="Wang G."/>
        </authorList>
    </citation>
    <scope>NUCLEOTIDE SEQUENCE [LARGE SCALE GENOMIC DNA]</scope>
    <source>
        <strain evidence="5 6">C34</strain>
    </source>
</reference>
<evidence type="ECO:0000256" key="2">
    <source>
        <dbReference type="ARBA" id="ARBA00022884"/>
    </source>
</evidence>
<feature type="domain" description="TRNA-binding" evidence="4">
    <location>
        <begin position="14"/>
        <end position="117"/>
    </location>
</feature>
<comment type="caution">
    <text evidence="5">The sequence shown here is derived from an EMBL/GenBank/DDBJ whole genome shotgun (WGS) entry which is preliminary data.</text>
</comment>
<name>A0A369W9S7_9GAMM</name>
<proteinExistence type="predicted"/>
<dbReference type="Gene3D" id="2.40.50.140">
    <property type="entry name" value="Nucleic acid-binding proteins"/>
    <property type="match status" value="1"/>
</dbReference>
<dbReference type="Pfam" id="PF01588">
    <property type="entry name" value="tRNA_bind"/>
    <property type="match status" value="1"/>
</dbReference>
<accession>A0A369W9S7</accession>
<dbReference type="GO" id="GO:0000049">
    <property type="term" value="F:tRNA binding"/>
    <property type="evidence" value="ECO:0007669"/>
    <property type="project" value="UniProtKB-UniRule"/>
</dbReference>
<dbReference type="Proteomes" id="UP000253769">
    <property type="component" value="Unassembled WGS sequence"/>
</dbReference>
<dbReference type="InterPro" id="IPR051270">
    <property type="entry name" value="Tyrosine-tRNA_ligase_regulator"/>
</dbReference>
<keyword evidence="2 3" id="KW-0694">RNA-binding</keyword>
<dbReference type="OrthoDB" id="9794564at2"/>
<dbReference type="PANTHER" id="PTHR11586">
    <property type="entry name" value="TRNA-AMINOACYLATION COFACTOR ARC1 FAMILY MEMBER"/>
    <property type="match status" value="1"/>
</dbReference>
<evidence type="ECO:0000259" key="4">
    <source>
        <dbReference type="PROSITE" id="PS50886"/>
    </source>
</evidence>
<evidence type="ECO:0000256" key="1">
    <source>
        <dbReference type="ARBA" id="ARBA00022555"/>
    </source>
</evidence>
<dbReference type="PROSITE" id="PS50886">
    <property type="entry name" value="TRBD"/>
    <property type="match status" value="1"/>
</dbReference>
<dbReference type="SUPFAM" id="SSF50249">
    <property type="entry name" value="Nucleic acid-binding proteins"/>
    <property type="match status" value="1"/>
</dbReference>
<keyword evidence="1 3" id="KW-0820">tRNA-binding</keyword>
<dbReference type="InterPro" id="IPR002547">
    <property type="entry name" value="tRNA-bd_dom"/>
</dbReference>
<dbReference type="RefSeq" id="WP_114696375.1">
    <property type="nucleotide sequence ID" value="NZ_QQOH01000004.1"/>
</dbReference>
<dbReference type="AlphaFoldDB" id="A0A369W9S7"/>
<evidence type="ECO:0000256" key="3">
    <source>
        <dbReference type="PROSITE-ProRule" id="PRU00209"/>
    </source>
</evidence>
<evidence type="ECO:0000313" key="5">
    <source>
        <dbReference type="EMBL" id="RDE18760.1"/>
    </source>
</evidence>
<evidence type="ECO:0000313" key="6">
    <source>
        <dbReference type="Proteomes" id="UP000253769"/>
    </source>
</evidence>
<organism evidence="5 6">
    <name type="scientific">Motiliproteus coralliicola</name>
    <dbReference type="NCBI Taxonomy" id="2283196"/>
    <lineage>
        <taxon>Bacteria</taxon>
        <taxon>Pseudomonadati</taxon>
        <taxon>Pseudomonadota</taxon>
        <taxon>Gammaproteobacteria</taxon>
        <taxon>Oceanospirillales</taxon>
        <taxon>Oceanospirillaceae</taxon>
        <taxon>Motiliproteus</taxon>
    </lineage>
</organism>
<keyword evidence="6" id="KW-1185">Reference proteome</keyword>
<dbReference type="PANTHER" id="PTHR11586:SF37">
    <property type="entry name" value="TRNA-BINDING DOMAIN-CONTAINING PROTEIN"/>
    <property type="match status" value="1"/>
</dbReference>
<protein>
    <submittedName>
        <fullName evidence="5">tRNA-binding protein</fullName>
    </submittedName>
</protein>
<gene>
    <name evidence="5" type="ORF">DV711_14155</name>
</gene>
<dbReference type="InterPro" id="IPR012340">
    <property type="entry name" value="NA-bd_OB-fold"/>
</dbReference>